<name>A0A9X1MJC8_9BACT</name>
<reference evidence="2" key="1">
    <citation type="submission" date="2021-11" db="EMBL/GenBank/DDBJ databases">
        <title>Genome sequence.</title>
        <authorList>
            <person name="Sun Q."/>
        </authorList>
    </citation>
    <scope>NUCLEOTIDE SEQUENCE</scope>
    <source>
        <strain evidence="2">JC732</strain>
    </source>
</reference>
<protein>
    <recommendedName>
        <fullName evidence="1">DUF6891 domain-containing protein</fullName>
    </recommendedName>
</protein>
<dbReference type="Pfam" id="PF21831">
    <property type="entry name" value="DUF6891"/>
    <property type="match status" value="1"/>
</dbReference>
<sequence>MSEEVPWSDQTRRELRESISQFLLGQLRLKRNDAEEILDNCCQMFVEEGPPEEEEEDFEQFAEAELERIAAELAAEEATWPDETDCDRLDRVESKLRDQGIMLWQVSPCCDSCTVSELSYRIDEIERRFPGFKDRVRGYAFFIDQTMPEMLAEKTELTVYLGYGWISTDQAEVAPDLYEANALGIAQEVCRCLQDEGLEPNWDGSFSRKIGVSLNWRRRETIE</sequence>
<comment type="caution">
    <text evidence="2">The sequence shown here is derived from an EMBL/GenBank/DDBJ whole genome shotgun (WGS) entry which is preliminary data.</text>
</comment>
<gene>
    <name evidence="2" type="ORF">LOC68_03215</name>
</gene>
<dbReference type="EMBL" id="JAJKFT010000002">
    <property type="protein sequence ID" value="MCC9627395.1"/>
    <property type="molecule type" value="Genomic_DNA"/>
</dbReference>
<keyword evidence="3" id="KW-1185">Reference proteome</keyword>
<evidence type="ECO:0000259" key="1">
    <source>
        <dbReference type="Pfam" id="PF21831"/>
    </source>
</evidence>
<evidence type="ECO:0000313" key="2">
    <source>
        <dbReference type="EMBL" id="MCC9627395.1"/>
    </source>
</evidence>
<feature type="domain" description="DUF6891" evidence="1">
    <location>
        <begin position="14"/>
        <end position="219"/>
    </location>
</feature>
<organism evidence="2 3">
    <name type="scientific">Blastopirellula sediminis</name>
    <dbReference type="NCBI Taxonomy" id="2894196"/>
    <lineage>
        <taxon>Bacteria</taxon>
        <taxon>Pseudomonadati</taxon>
        <taxon>Planctomycetota</taxon>
        <taxon>Planctomycetia</taxon>
        <taxon>Pirellulales</taxon>
        <taxon>Pirellulaceae</taxon>
        <taxon>Blastopirellula</taxon>
    </lineage>
</organism>
<dbReference type="RefSeq" id="WP_230215720.1">
    <property type="nucleotide sequence ID" value="NZ_JAJKFT010000002.1"/>
</dbReference>
<accession>A0A9X1MJC8</accession>
<dbReference type="Proteomes" id="UP001139103">
    <property type="component" value="Unassembled WGS sequence"/>
</dbReference>
<dbReference type="AlphaFoldDB" id="A0A9X1MJC8"/>
<proteinExistence type="predicted"/>
<evidence type="ECO:0000313" key="3">
    <source>
        <dbReference type="Proteomes" id="UP001139103"/>
    </source>
</evidence>
<dbReference type="InterPro" id="IPR054186">
    <property type="entry name" value="DUF6891"/>
</dbReference>